<dbReference type="EMBL" id="REGW02000120">
    <property type="protein sequence ID" value="KAE8277832.1"/>
    <property type="molecule type" value="Genomic_DNA"/>
</dbReference>
<feature type="compositionally biased region" description="Basic and acidic residues" evidence="1">
    <location>
        <begin position="530"/>
        <end position="546"/>
    </location>
</feature>
<feature type="region of interest" description="Disordered" evidence="1">
    <location>
        <begin position="530"/>
        <end position="623"/>
    </location>
</feature>
<proteinExistence type="predicted"/>
<feature type="compositionally biased region" description="Polar residues" evidence="1">
    <location>
        <begin position="123"/>
        <end position="139"/>
    </location>
</feature>
<feature type="region of interest" description="Disordered" evidence="1">
    <location>
        <begin position="1"/>
        <end position="139"/>
    </location>
</feature>
<accession>A0A6G0HFH9</accession>
<name>A0A6G0HFH9_LARCR</name>
<evidence type="ECO:0000256" key="1">
    <source>
        <dbReference type="SAM" id="MobiDB-lite"/>
    </source>
</evidence>
<dbReference type="AlphaFoldDB" id="A0A6G0HFH9"/>
<feature type="compositionally biased region" description="Polar residues" evidence="1">
    <location>
        <begin position="49"/>
        <end position="73"/>
    </location>
</feature>
<keyword evidence="3" id="KW-1185">Reference proteome</keyword>
<feature type="compositionally biased region" description="Basic residues" evidence="1">
    <location>
        <begin position="576"/>
        <end position="586"/>
    </location>
</feature>
<dbReference type="Proteomes" id="UP000424527">
    <property type="component" value="Unassembled WGS sequence"/>
</dbReference>
<gene>
    <name evidence="2" type="ORF">D5F01_LYC24131</name>
</gene>
<evidence type="ECO:0000313" key="3">
    <source>
        <dbReference type="Proteomes" id="UP000424527"/>
    </source>
</evidence>
<feature type="compositionally biased region" description="Acidic residues" evidence="1">
    <location>
        <begin position="547"/>
        <end position="563"/>
    </location>
</feature>
<organism evidence="2 3">
    <name type="scientific">Larimichthys crocea</name>
    <name type="common">Large yellow croaker</name>
    <name type="synonym">Pseudosciaena crocea</name>
    <dbReference type="NCBI Taxonomy" id="215358"/>
    <lineage>
        <taxon>Eukaryota</taxon>
        <taxon>Metazoa</taxon>
        <taxon>Chordata</taxon>
        <taxon>Craniata</taxon>
        <taxon>Vertebrata</taxon>
        <taxon>Euteleostomi</taxon>
        <taxon>Actinopterygii</taxon>
        <taxon>Neopterygii</taxon>
        <taxon>Teleostei</taxon>
        <taxon>Neoteleostei</taxon>
        <taxon>Acanthomorphata</taxon>
        <taxon>Eupercaria</taxon>
        <taxon>Sciaenidae</taxon>
        <taxon>Larimichthys</taxon>
    </lineage>
</organism>
<evidence type="ECO:0000313" key="2">
    <source>
        <dbReference type="EMBL" id="KAE8277832.1"/>
    </source>
</evidence>
<comment type="caution">
    <text evidence="2">The sequence shown here is derived from an EMBL/GenBank/DDBJ whole genome shotgun (WGS) entry which is preliminary data.</text>
</comment>
<protein>
    <submittedName>
        <fullName evidence="2">Uncharacterized protein</fullName>
    </submittedName>
</protein>
<reference evidence="2 3" key="1">
    <citation type="submission" date="2019-07" db="EMBL/GenBank/DDBJ databases">
        <title>Chromosome genome assembly for large yellow croaker.</title>
        <authorList>
            <person name="Xiao S."/>
        </authorList>
    </citation>
    <scope>NUCLEOTIDE SEQUENCE [LARGE SCALE GENOMIC DNA]</scope>
    <source>
        <strain evidence="2">JMULYC20181020</strain>
        <tissue evidence="2">Muscle</tissue>
    </source>
</reference>
<feature type="compositionally biased region" description="Low complexity" evidence="1">
    <location>
        <begin position="74"/>
        <end position="114"/>
    </location>
</feature>
<sequence length="809" mass="88934">MPTLENDTPLDEKQPLNPAISPESENCQPEIGLPVLSSTPQKPHLSPGGQKTSSAGQKPCSSVNTSSSGVITFSSNVPTSSSSGQTPSSGCQTSPSSGQTSSAGQTSLSSGLSRGHSRPLPSSPVTQNDSCNTESPNRSNCNCNCENVAARLQQLEHIVNGLMRAQPLTPKTPRGIPSKLTASAQKHEHVKKLEKSEHLFQRLIDDFRKFRLGSQTRKKDKDNARQAASHVLRFCLYMATELPSKTISMDLRFLLQMDKLRTYPVYLAQKGYVPTTVRNMLTNITQFIKHVKCSFQTASKVKSTDLDKIIYELKTLQGNVHKHVVVHRQKVVKKKTEVLPADGSFGKEHCELMGYLMGYLCILTGHRAIVLTNMTRDQVTSADCWAGGKKYRILVGDHKTMSSFGQAAVCLNKTEFQWVKKVAFGHCCLRGEENEYVFHTVLGRNILKPSNLLHMAWLNAGLTGSVTFGQIRSSVSTQAKNHLTERERKDVANAMCHDPSTAERYYVALPDKKMAYQTRKIRMKALKEAFMKSSKDSDNTDEKSEDTLETTSDDGEVIYDDAPDSSSSLSSGEKSRLKRRKKRPHGFSKPDSESSDDESPEDEPRHKSKKKLDFSKSKKPSVHSAFSPYKCFVLVDRMSKSIEKEYTFKGKAKYRKLAKGMEESLETPVGEAVQKGETLQTPDEETPLPPGGGGEDIPETAIEEGAGNLGILEIVLEEGGGENLETLVEDTPLPPVGREEEILETLVEDMPAGEMVETPVEEAVGVGEILETLVEEGGGEEIIAETPVEDMPETQVINSCPVEDSGNPI</sequence>
<feature type="region of interest" description="Disordered" evidence="1">
    <location>
        <begin position="665"/>
        <end position="692"/>
    </location>
</feature>